<dbReference type="InterPro" id="IPR011701">
    <property type="entry name" value="MFS"/>
</dbReference>
<evidence type="ECO:0000256" key="3">
    <source>
        <dbReference type="ARBA" id="ARBA00023136"/>
    </source>
</evidence>
<gene>
    <name evidence="6" type="ORF">C8N35_10780</name>
</gene>
<reference evidence="6 7" key="1">
    <citation type="submission" date="2018-04" db="EMBL/GenBank/DDBJ databases">
        <title>Genomic Encyclopedia of Archaeal and Bacterial Type Strains, Phase II (KMG-II): from individual species to whole genera.</title>
        <authorList>
            <person name="Goeker M."/>
        </authorList>
    </citation>
    <scope>NUCLEOTIDE SEQUENCE [LARGE SCALE GENOMIC DNA]</scope>
    <source>
        <strain evidence="6 7">DSM 23382</strain>
    </source>
</reference>
<feature type="transmembrane region" description="Helical" evidence="4">
    <location>
        <begin position="97"/>
        <end position="116"/>
    </location>
</feature>
<feature type="transmembrane region" description="Helical" evidence="4">
    <location>
        <begin position="375"/>
        <end position="398"/>
    </location>
</feature>
<feature type="domain" description="Major facilitator superfamily (MFS) profile" evidence="5">
    <location>
        <begin position="28"/>
        <end position="430"/>
    </location>
</feature>
<dbReference type="Proteomes" id="UP000244081">
    <property type="component" value="Unassembled WGS sequence"/>
</dbReference>
<dbReference type="AlphaFoldDB" id="A0A2T5V6J4"/>
<evidence type="ECO:0000256" key="2">
    <source>
        <dbReference type="ARBA" id="ARBA00022989"/>
    </source>
</evidence>
<feature type="transmembrane region" description="Helical" evidence="4">
    <location>
        <begin position="186"/>
        <end position="206"/>
    </location>
</feature>
<dbReference type="RefSeq" id="WP_107990904.1">
    <property type="nucleotide sequence ID" value="NZ_QAYG01000007.1"/>
</dbReference>
<dbReference type="PROSITE" id="PS50850">
    <property type="entry name" value="MFS"/>
    <property type="match status" value="1"/>
</dbReference>
<feature type="transmembrane region" description="Helical" evidence="4">
    <location>
        <begin position="318"/>
        <end position="334"/>
    </location>
</feature>
<dbReference type="InterPro" id="IPR050327">
    <property type="entry name" value="Proton-linked_MCT"/>
</dbReference>
<feature type="transmembrane region" description="Helical" evidence="4">
    <location>
        <begin position="122"/>
        <end position="145"/>
    </location>
</feature>
<feature type="transmembrane region" description="Helical" evidence="4">
    <location>
        <begin position="157"/>
        <end position="180"/>
    </location>
</feature>
<dbReference type="SUPFAM" id="SSF103473">
    <property type="entry name" value="MFS general substrate transporter"/>
    <property type="match status" value="1"/>
</dbReference>
<dbReference type="PANTHER" id="PTHR11360:SF290">
    <property type="entry name" value="MONOCARBOXYLATE MFS PERMEASE"/>
    <property type="match status" value="1"/>
</dbReference>
<comment type="caution">
    <text evidence="6">The sequence shown here is derived from an EMBL/GenBank/DDBJ whole genome shotgun (WGS) entry which is preliminary data.</text>
</comment>
<dbReference type="Gene3D" id="1.20.1250.20">
    <property type="entry name" value="MFS general substrate transporter like domains"/>
    <property type="match status" value="2"/>
</dbReference>
<evidence type="ECO:0000313" key="6">
    <source>
        <dbReference type="EMBL" id="PTW59367.1"/>
    </source>
</evidence>
<feature type="transmembrane region" description="Helical" evidence="4">
    <location>
        <begin position="24"/>
        <end position="48"/>
    </location>
</feature>
<dbReference type="InterPro" id="IPR020846">
    <property type="entry name" value="MFS_dom"/>
</dbReference>
<proteinExistence type="predicted"/>
<evidence type="ECO:0000256" key="4">
    <source>
        <dbReference type="SAM" id="Phobius"/>
    </source>
</evidence>
<dbReference type="PANTHER" id="PTHR11360">
    <property type="entry name" value="MONOCARBOXYLATE TRANSPORTER"/>
    <property type="match status" value="1"/>
</dbReference>
<evidence type="ECO:0000256" key="1">
    <source>
        <dbReference type="ARBA" id="ARBA00022692"/>
    </source>
</evidence>
<feature type="transmembrane region" description="Helical" evidence="4">
    <location>
        <begin position="68"/>
        <end position="90"/>
    </location>
</feature>
<evidence type="ECO:0000259" key="5">
    <source>
        <dbReference type="PROSITE" id="PS50850"/>
    </source>
</evidence>
<dbReference type="GO" id="GO:0022857">
    <property type="term" value="F:transmembrane transporter activity"/>
    <property type="evidence" value="ECO:0007669"/>
    <property type="project" value="InterPro"/>
</dbReference>
<organism evidence="6 7">
    <name type="scientific">Breoghania corrubedonensis</name>
    <dbReference type="NCBI Taxonomy" id="665038"/>
    <lineage>
        <taxon>Bacteria</taxon>
        <taxon>Pseudomonadati</taxon>
        <taxon>Pseudomonadota</taxon>
        <taxon>Alphaproteobacteria</taxon>
        <taxon>Hyphomicrobiales</taxon>
        <taxon>Stappiaceae</taxon>
        <taxon>Breoghania</taxon>
    </lineage>
</organism>
<sequence length="431" mass="46006">MTDEASTLSGGVPEKRAIDTKSNFGFWGWSIVIIEAFMLWGSAGVQVHGLNIMVPTLSEHFGIPRTTLLFWATPASGGSVIAGFVCAMIADKFGAKITIVMSLIMCALCFGMLGTWGTVPGFVILFFGVCFFGSGYAYVGGFALIANWFPGKKNLALGWVTMGQTFSTVVFVPLLAYLFVHIGVQAGFWAISALLGVQLVIVLAMVKNTPEERGMTPDNMPVVAPAPDGGNGAAESKACPFTIGQLLKMKDVWFIALGSGGIFVMLVGVLSQFVPRLMTLGYSLDKAILYLSVSALIGVPGAYMWGWIGQKFGTKNGLLFYTLWWLVAVILNMFELSPVVLYLSLGMLGLSFGGASNLTTAIVAEKFPRAAFVRAFALIQPIQGIIRCCSFAILAFGLTYLGGYIGAYACLAAVGVVTLILFWIMDPTPVA</sequence>
<feature type="transmembrane region" description="Helical" evidence="4">
    <location>
        <begin position="252"/>
        <end position="275"/>
    </location>
</feature>
<accession>A0A2T5V6J4</accession>
<feature type="transmembrane region" description="Helical" evidence="4">
    <location>
        <begin position="404"/>
        <end position="425"/>
    </location>
</feature>
<dbReference type="Pfam" id="PF07690">
    <property type="entry name" value="MFS_1"/>
    <property type="match status" value="1"/>
</dbReference>
<protein>
    <submittedName>
        <fullName evidence="6">Sugar phosphate permease</fullName>
    </submittedName>
</protein>
<keyword evidence="1 4" id="KW-0812">Transmembrane</keyword>
<dbReference type="OrthoDB" id="3199327at2"/>
<name>A0A2T5V6J4_9HYPH</name>
<keyword evidence="7" id="KW-1185">Reference proteome</keyword>
<keyword evidence="3 4" id="KW-0472">Membrane</keyword>
<evidence type="ECO:0000313" key="7">
    <source>
        <dbReference type="Proteomes" id="UP000244081"/>
    </source>
</evidence>
<dbReference type="EMBL" id="QAYG01000007">
    <property type="protein sequence ID" value="PTW59367.1"/>
    <property type="molecule type" value="Genomic_DNA"/>
</dbReference>
<feature type="transmembrane region" description="Helical" evidence="4">
    <location>
        <begin position="287"/>
        <end position="306"/>
    </location>
</feature>
<keyword evidence="2 4" id="KW-1133">Transmembrane helix</keyword>
<dbReference type="InterPro" id="IPR036259">
    <property type="entry name" value="MFS_trans_sf"/>
</dbReference>